<feature type="disulfide bond" evidence="8">
    <location>
        <begin position="59"/>
        <end position="73"/>
    </location>
</feature>
<accession>G2YKH9</accession>
<proteinExistence type="predicted"/>
<evidence type="ECO:0000313" key="12">
    <source>
        <dbReference type="EMBL" id="CCD52127.1"/>
    </source>
</evidence>
<comment type="cofactor">
    <cofactor evidence="1">
        <name>Co(2+)</name>
        <dbReference type="ChEBI" id="CHEBI:48828"/>
    </cofactor>
</comment>
<evidence type="ECO:0000256" key="6">
    <source>
        <dbReference type="ARBA" id="ARBA00023277"/>
    </source>
</evidence>
<evidence type="ECO:0000256" key="4">
    <source>
        <dbReference type="ARBA" id="ARBA00022729"/>
    </source>
</evidence>
<evidence type="ECO:0000256" key="9">
    <source>
        <dbReference type="SAM" id="SignalP"/>
    </source>
</evidence>
<dbReference type="InterPro" id="IPR018371">
    <property type="entry name" value="Chitin-binding_1_CS"/>
</dbReference>
<dbReference type="GO" id="GO:0005975">
    <property type="term" value="P:carbohydrate metabolic process"/>
    <property type="evidence" value="ECO:0007669"/>
    <property type="project" value="InterPro"/>
</dbReference>
<feature type="disulfide bond" evidence="8">
    <location>
        <begin position="182"/>
        <end position="196"/>
    </location>
</feature>
<evidence type="ECO:0000256" key="8">
    <source>
        <dbReference type="PROSITE-ProRule" id="PRU00261"/>
    </source>
</evidence>
<feature type="disulfide bond" evidence="8">
    <location>
        <begin position="122"/>
        <end position="136"/>
    </location>
</feature>
<evidence type="ECO:0000259" key="10">
    <source>
        <dbReference type="PROSITE" id="PS50941"/>
    </source>
</evidence>
<dbReference type="STRING" id="999810.G2YKH9"/>
<dbReference type="SUPFAM" id="SSF88713">
    <property type="entry name" value="Glycoside hydrolase/deacetylase"/>
    <property type="match status" value="1"/>
</dbReference>
<dbReference type="Pfam" id="PF01522">
    <property type="entry name" value="Polysacc_deac_1"/>
    <property type="match status" value="1"/>
</dbReference>
<dbReference type="SUPFAM" id="SSF57016">
    <property type="entry name" value="Plant lectins/antimicrobial peptides"/>
    <property type="match status" value="3"/>
</dbReference>
<dbReference type="GO" id="GO:0046872">
    <property type="term" value="F:metal ion binding"/>
    <property type="evidence" value="ECO:0007669"/>
    <property type="project" value="UniProtKB-KW"/>
</dbReference>
<dbReference type="Proteomes" id="UP000008177">
    <property type="component" value="Unplaced contigs"/>
</dbReference>
<evidence type="ECO:0000256" key="7">
    <source>
        <dbReference type="ARBA" id="ARBA00023285"/>
    </source>
</evidence>
<dbReference type="EMBL" id="FQ790341">
    <property type="protein sequence ID" value="CCD52127.1"/>
    <property type="molecule type" value="Genomic_DNA"/>
</dbReference>
<dbReference type="PANTHER" id="PTHR46471:SF4">
    <property type="entry name" value="CHITIN DEACETYLASE"/>
    <property type="match status" value="1"/>
</dbReference>
<dbReference type="InterPro" id="IPR002509">
    <property type="entry name" value="NODB_dom"/>
</dbReference>
<gene>
    <name evidence="12" type="ORF">BofuT4_P079220.1</name>
</gene>
<keyword evidence="8" id="KW-1015">Disulfide bond</keyword>
<dbReference type="InParanoid" id="G2YKH9"/>
<comment type="caution">
    <text evidence="8">Lacks conserved residue(s) required for the propagation of feature annotation.</text>
</comment>
<dbReference type="PANTHER" id="PTHR46471">
    <property type="entry name" value="CHITIN DEACETYLASE"/>
    <property type="match status" value="1"/>
</dbReference>
<feature type="chain" id="PRO_5003440645" evidence="9">
    <location>
        <begin position="21"/>
        <end position="486"/>
    </location>
</feature>
<dbReference type="OrthoDB" id="407355at2759"/>
<feature type="disulfide bond" evidence="8">
    <location>
        <begin position="177"/>
        <end position="189"/>
    </location>
</feature>
<feature type="signal peptide" evidence="9">
    <location>
        <begin position="1"/>
        <end position="20"/>
    </location>
</feature>
<protein>
    <submittedName>
        <fullName evidence="12">Carbohydrate esterase family 4 protein</fullName>
    </submittedName>
</protein>
<dbReference type="PROSITE" id="PS50941">
    <property type="entry name" value="CHIT_BIND_I_2"/>
    <property type="match status" value="3"/>
</dbReference>
<evidence type="ECO:0000313" key="13">
    <source>
        <dbReference type="Proteomes" id="UP000008177"/>
    </source>
</evidence>
<dbReference type="PROSITE" id="PS51677">
    <property type="entry name" value="NODB"/>
    <property type="match status" value="1"/>
</dbReference>
<dbReference type="FunCoup" id="G2YKH9">
    <property type="interactions" value="31"/>
</dbReference>
<feature type="disulfide bond" evidence="8">
    <location>
        <begin position="117"/>
        <end position="129"/>
    </location>
</feature>
<name>G2YKH9_BOTF4</name>
<keyword evidence="4 9" id="KW-0732">Signal</keyword>
<keyword evidence="2 8" id="KW-0147">Chitin-binding</keyword>
<dbReference type="PROSITE" id="PS00026">
    <property type="entry name" value="CHIT_BIND_I_1"/>
    <property type="match status" value="3"/>
</dbReference>
<feature type="domain" description="Chitin-binding type-1" evidence="10">
    <location>
        <begin position="35"/>
        <end position="88"/>
    </location>
</feature>
<dbReference type="CDD" id="cd10951">
    <property type="entry name" value="CE4_ClCDA_like"/>
    <property type="match status" value="1"/>
</dbReference>
<sequence length="486" mass="51357">MHPLQITLVVLLGLISTTSARFAKFPTFPRAISPNNTCGFNGTAGGGADGYTCPSSLPCCSSNGFCGKTDAYCLSSNGCQSQFGNCTSPVAVAGSKVVVSPDETCGIIGAGTQGYSCPNGECCSNNGWCGTTSDYCSATSGCQSAFGICNNATNTTTPGSKAGTSTDNRCGPGVGTCASDECCSLAGYCGTTEEYCTAPDCQFNYGPACDANAIPTGANTSTIARPAVGSVLYGSDGIYDCATPGDMALTFDDGPYIYTSHILDLLAQYNASATFFITGNNNGKGHIDNTSLEWPALIKRMYDNGHQVASHTWSHPDLCNITSAQRKNEMWKNEMALRNVIGVIPTYMRPPYSSCTAECGCEADMQELGYHVTYFVGSPSHPQTKPLTNTLLPSLQSLDTQDYLNDSPTLIHNAQTIFSNTLNASNPRTDHPLVISHDIHNQTSQVLVEYMLKTAVAKGYRPVTVGTCLGDEKANWYRTDTATTLG</sequence>
<feature type="domain" description="NodB homology" evidence="11">
    <location>
        <begin position="245"/>
        <end position="463"/>
    </location>
</feature>
<evidence type="ECO:0000256" key="1">
    <source>
        <dbReference type="ARBA" id="ARBA00001941"/>
    </source>
</evidence>
<dbReference type="eggNOG" id="ENOG502QRIP">
    <property type="taxonomic scope" value="Eukaryota"/>
</dbReference>
<dbReference type="Gene3D" id="3.20.20.370">
    <property type="entry name" value="Glycoside hydrolase/deacetylase"/>
    <property type="match status" value="1"/>
</dbReference>
<dbReference type="CDD" id="cd00035">
    <property type="entry name" value="ChtBD1"/>
    <property type="match status" value="1"/>
</dbReference>
<dbReference type="Gene3D" id="3.30.60.10">
    <property type="entry name" value="Endochitinase-like"/>
    <property type="match status" value="3"/>
</dbReference>
<keyword evidence="3" id="KW-0479">Metal-binding</keyword>
<evidence type="ECO:0000256" key="5">
    <source>
        <dbReference type="ARBA" id="ARBA00022801"/>
    </source>
</evidence>
<organism evidence="12 13">
    <name type="scientific">Botryotinia fuckeliana (strain T4)</name>
    <name type="common">Noble rot fungus</name>
    <name type="synonym">Botrytis cinerea</name>
    <dbReference type="NCBI Taxonomy" id="999810"/>
    <lineage>
        <taxon>Eukaryota</taxon>
        <taxon>Fungi</taxon>
        <taxon>Dikarya</taxon>
        <taxon>Ascomycota</taxon>
        <taxon>Pezizomycotina</taxon>
        <taxon>Leotiomycetes</taxon>
        <taxon>Helotiales</taxon>
        <taxon>Sclerotiniaceae</taxon>
        <taxon>Botrytis</taxon>
    </lineage>
</organism>
<dbReference type="InterPro" id="IPR011330">
    <property type="entry name" value="Glyco_hydro/deAcase_b/a-brl"/>
</dbReference>
<evidence type="ECO:0000259" key="11">
    <source>
        <dbReference type="PROSITE" id="PS51677"/>
    </source>
</evidence>
<reference evidence="13" key="1">
    <citation type="journal article" date="2011" name="PLoS Genet.">
        <title>Genomic analysis of the necrotrophic fungal pathogens Sclerotinia sclerotiorum and Botrytis cinerea.</title>
        <authorList>
            <person name="Amselem J."/>
            <person name="Cuomo C.A."/>
            <person name="van Kan J.A."/>
            <person name="Viaud M."/>
            <person name="Benito E.P."/>
            <person name="Couloux A."/>
            <person name="Coutinho P.M."/>
            <person name="de Vries R.P."/>
            <person name="Dyer P.S."/>
            <person name="Fillinger S."/>
            <person name="Fournier E."/>
            <person name="Gout L."/>
            <person name="Hahn M."/>
            <person name="Kohn L."/>
            <person name="Lapalu N."/>
            <person name="Plummer K.M."/>
            <person name="Pradier J.M."/>
            <person name="Quevillon E."/>
            <person name="Sharon A."/>
            <person name="Simon A."/>
            <person name="ten Have A."/>
            <person name="Tudzynski B."/>
            <person name="Tudzynski P."/>
            <person name="Wincker P."/>
            <person name="Andrew M."/>
            <person name="Anthouard V."/>
            <person name="Beever R.E."/>
            <person name="Beffa R."/>
            <person name="Benoit I."/>
            <person name="Bouzid O."/>
            <person name="Brault B."/>
            <person name="Chen Z."/>
            <person name="Choquer M."/>
            <person name="Collemare J."/>
            <person name="Cotton P."/>
            <person name="Danchin E.G."/>
            <person name="Da Silva C."/>
            <person name="Gautier A."/>
            <person name="Giraud C."/>
            <person name="Giraud T."/>
            <person name="Gonzalez C."/>
            <person name="Grossetete S."/>
            <person name="Guldener U."/>
            <person name="Henrissat B."/>
            <person name="Howlett B.J."/>
            <person name="Kodira C."/>
            <person name="Kretschmer M."/>
            <person name="Lappartient A."/>
            <person name="Leroch M."/>
            <person name="Levis C."/>
            <person name="Mauceli E."/>
            <person name="Neuveglise C."/>
            <person name="Oeser B."/>
            <person name="Pearson M."/>
            <person name="Poulain J."/>
            <person name="Poussereau N."/>
            <person name="Quesneville H."/>
            <person name="Rascle C."/>
            <person name="Schumacher J."/>
            <person name="Segurens B."/>
            <person name="Sexton A."/>
            <person name="Silva E."/>
            <person name="Sirven C."/>
            <person name="Soanes D.M."/>
            <person name="Talbot N.J."/>
            <person name="Templeton M."/>
            <person name="Yandava C."/>
            <person name="Yarden O."/>
            <person name="Zeng Q."/>
            <person name="Rollins J.A."/>
            <person name="Lebrun M.H."/>
            <person name="Dickman M."/>
        </authorList>
    </citation>
    <scope>NUCLEOTIDE SEQUENCE [LARGE SCALE GENOMIC DNA]</scope>
    <source>
        <strain evidence="13">T4</strain>
    </source>
</reference>
<dbReference type="AlphaFoldDB" id="G2YKH9"/>
<dbReference type="GO" id="GO:0008061">
    <property type="term" value="F:chitin binding"/>
    <property type="evidence" value="ECO:0007669"/>
    <property type="project" value="UniProtKB-UniRule"/>
</dbReference>
<feature type="domain" description="Chitin-binding type-1" evidence="10">
    <location>
        <begin position="102"/>
        <end position="151"/>
    </location>
</feature>
<evidence type="ECO:0000256" key="3">
    <source>
        <dbReference type="ARBA" id="ARBA00022723"/>
    </source>
</evidence>
<keyword evidence="5" id="KW-0378">Hydrolase</keyword>
<keyword evidence="7" id="KW-0170">Cobalt</keyword>
<dbReference type="GO" id="GO:0016810">
    <property type="term" value="F:hydrolase activity, acting on carbon-nitrogen (but not peptide) bonds"/>
    <property type="evidence" value="ECO:0007669"/>
    <property type="project" value="InterPro"/>
</dbReference>
<evidence type="ECO:0000256" key="2">
    <source>
        <dbReference type="ARBA" id="ARBA00022669"/>
    </source>
</evidence>
<dbReference type="HOGENOM" id="CLU_021264_11_0_1"/>
<keyword evidence="6" id="KW-0119">Carbohydrate metabolism</keyword>
<dbReference type="InterPro" id="IPR001002">
    <property type="entry name" value="Chitin-bd_1"/>
</dbReference>
<dbReference type="InterPro" id="IPR036861">
    <property type="entry name" value="Endochitinase-like_sf"/>
</dbReference>
<dbReference type="SMART" id="SM00270">
    <property type="entry name" value="ChtBD1"/>
    <property type="match status" value="3"/>
</dbReference>
<dbReference type="Pfam" id="PF00187">
    <property type="entry name" value="Chitin_bind_1"/>
    <property type="match status" value="1"/>
</dbReference>
<feature type="domain" description="Chitin-binding type-1" evidence="10">
    <location>
        <begin position="167"/>
        <end position="211"/>
    </location>
</feature>